<comment type="similarity">
    <text evidence="1 15">Belongs to the helicase family. RecG subfamily.</text>
</comment>
<evidence type="ECO:0000259" key="17">
    <source>
        <dbReference type="PROSITE" id="PS51194"/>
    </source>
</evidence>
<evidence type="ECO:0000256" key="2">
    <source>
        <dbReference type="ARBA" id="ARBA00017846"/>
    </source>
</evidence>
<keyword evidence="9 15" id="KW-0233">DNA recombination</keyword>
<evidence type="ECO:0000256" key="8">
    <source>
        <dbReference type="ARBA" id="ARBA00023125"/>
    </source>
</evidence>
<dbReference type="InterPro" id="IPR033454">
    <property type="entry name" value="RecG_wedge"/>
</dbReference>
<comment type="catalytic activity">
    <reaction evidence="12 15">
        <text>Couples ATP hydrolysis with the unwinding of duplex DNA by translocating in the 3'-5' direction.</text>
        <dbReference type="EC" id="5.6.2.4"/>
    </reaction>
</comment>
<evidence type="ECO:0000256" key="1">
    <source>
        <dbReference type="ARBA" id="ARBA00007504"/>
    </source>
</evidence>
<evidence type="ECO:0000256" key="10">
    <source>
        <dbReference type="ARBA" id="ARBA00023204"/>
    </source>
</evidence>
<dbReference type="PROSITE" id="PS51194">
    <property type="entry name" value="HELICASE_CTER"/>
    <property type="match status" value="1"/>
</dbReference>
<evidence type="ECO:0000256" key="15">
    <source>
        <dbReference type="RuleBase" id="RU363016"/>
    </source>
</evidence>
<evidence type="ECO:0000256" key="3">
    <source>
        <dbReference type="ARBA" id="ARBA00022741"/>
    </source>
</evidence>
<gene>
    <name evidence="18" type="primary">recG</name>
    <name evidence="18" type="ORF">QU605_09165</name>
</gene>
<dbReference type="Pfam" id="PF00270">
    <property type="entry name" value="DEAD"/>
    <property type="match status" value="1"/>
</dbReference>
<dbReference type="PROSITE" id="PS51192">
    <property type="entry name" value="HELICASE_ATP_BIND_1"/>
    <property type="match status" value="1"/>
</dbReference>
<evidence type="ECO:0000256" key="7">
    <source>
        <dbReference type="ARBA" id="ARBA00022840"/>
    </source>
</evidence>
<feature type="domain" description="Helicase ATP-binding" evidence="16">
    <location>
        <begin position="285"/>
        <end position="447"/>
    </location>
</feature>
<dbReference type="EMBL" id="JAUDUY010000004">
    <property type="protein sequence ID" value="MDM9631638.1"/>
    <property type="molecule type" value="Genomic_DNA"/>
</dbReference>
<evidence type="ECO:0000256" key="11">
    <source>
        <dbReference type="ARBA" id="ARBA00023235"/>
    </source>
</evidence>
<keyword evidence="10 15" id="KW-0234">DNA repair</keyword>
<keyword evidence="11" id="KW-0413">Isomerase</keyword>
<keyword evidence="6 15" id="KW-0347">Helicase</keyword>
<keyword evidence="8" id="KW-0238">DNA-binding</keyword>
<name>A0ABT7WFD7_9FLAO</name>
<dbReference type="NCBIfam" id="TIGR00643">
    <property type="entry name" value="recG"/>
    <property type="match status" value="1"/>
</dbReference>
<dbReference type="SMART" id="SM00487">
    <property type="entry name" value="DEXDc"/>
    <property type="match status" value="1"/>
</dbReference>
<organism evidence="18 19">
    <name type="scientific">Robiginitalea aurantiaca</name>
    <dbReference type="NCBI Taxonomy" id="3056915"/>
    <lineage>
        <taxon>Bacteria</taxon>
        <taxon>Pseudomonadati</taxon>
        <taxon>Bacteroidota</taxon>
        <taxon>Flavobacteriia</taxon>
        <taxon>Flavobacteriales</taxon>
        <taxon>Flavobacteriaceae</taxon>
        <taxon>Robiginitalea</taxon>
    </lineage>
</organism>
<dbReference type="GO" id="GO:0016787">
    <property type="term" value="F:hydrolase activity"/>
    <property type="evidence" value="ECO:0007669"/>
    <property type="project" value="UniProtKB-KW"/>
</dbReference>
<dbReference type="InterPro" id="IPR012340">
    <property type="entry name" value="NA-bd_OB-fold"/>
</dbReference>
<dbReference type="Pfam" id="PF00271">
    <property type="entry name" value="Helicase_C"/>
    <property type="match status" value="1"/>
</dbReference>
<dbReference type="NCBIfam" id="NF008168">
    <property type="entry name" value="PRK10917.2-2"/>
    <property type="match status" value="1"/>
</dbReference>
<feature type="domain" description="Helicase C-terminal" evidence="17">
    <location>
        <begin position="466"/>
        <end position="633"/>
    </location>
</feature>
<evidence type="ECO:0000256" key="9">
    <source>
        <dbReference type="ARBA" id="ARBA00023172"/>
    </source>
</evidence>
<evidence type="ECO:0000256" key="13">
    <source>
        <dbReference type="ARBA" id="ARBA00034808"/>
    </source>
</evidence>
<sequence>MHPNALQTPITYLKGVGPGRAALLGRELGIETYQDLLYFFPNRYIDKSRFYKISELERTGAEVQIIGRITHIKTVAQKKGKRLVATFKDDTGSLELVWFRGQKWIQDRIKLNEPYVIFGRTNYFNGSFSMPHPEIELLSQFEGQKRIVMQPVYPSTEKLSKQGVTNRQISKWIHFLLEETGGQIGETLPAKVREALVLPGKQRALWQVHFPDSQKELAQSRFRLKFEELFYIQLALLTKKNRRKSRIKGLVFEKVGALFTDFFENHLPFELTGAQKKVLKEIRADLGSHAQMNRLLQGDVGSGKTIVAVMTILLALDNGFQACLVAPTEILAQQHHQSVSELLEPMGIKVGLLTGSVKTKDRKPIHEGLKNKSLSILIGTHAVLEETVQFANLGLAIIDEQHRFGVAQRARMWKKNDTPPHILVMTATPIPRTLAMSLYGDLDISVIDALPPGRKPVRTVHRTDSDRLKVFGFIREQIALGRQVYVVYPLIQESEALDYKDLMDGFESISREFPPPSYQISIVHGKMKPQDKEYEMQRFVAGKTQIMVATTVIEVGVNVPNASVMVIESAERFGLSQLHQLRGRVGRGADQSYCILMSSGKLSDDARTRLQTMVRTNDGFEIAETDLQLRGPGNLMGTQQSGILALKIADVVKDSDILKTARFYAQQLLKNDPGLEAVSHQMVREKMSRMDVFKNIWDYIS</sequence>
<dbReference type="EC" id="5.6.2.4" evidence="13 15"/>
<keyword evidence="7 15" id="KW-0067">ATP-binding</keyword>
<protein>
    <recommendedName>
        <fullName evidence="2 15">ATP-dependent DNA helicase RecG</fullName>
        <ecNumber evidence="13 15">5.6.2.4</ecNumber>
    </recommendedName>
</protein>
<evidence type="ECO:0000256" key="12">
    <source>
        <dbReference type="ARBA" id="ARBA00034617"/>
    </source>
</evidence>
<dbReference type="SUPFAM" id="SSF50249">
    <property type="entry name" value="Nucleic acid-binding proteins"/>
    <property type="match status" value="1"/>
</dbReference>
<evidence type="ECO:0000256" key="14">
    <source>
        <dbReference type="ARBA" id="ARBA00048988"/>
    </source>
</evidence>
<keyword evidence="3 15" id="KW-0547">Nucleotide-binding</keyword>
<dbReference type="InterPro" id="IPR014001">
    <property type="entry name" value="Helicase_ATP-bd"/>
</dbReference>
<keyword evidence="19" id="KW-1185">Reference proteome</keyword>
<comment type="catalytic activity">
    <reaction evidence="14 15">
        <text>ATP + H2O = ADP + phosphate + H(+)</text>
        <dbReference type="Rhea" id="RHEA:13065"/>
        <dbReference type="ChEBI" id="CHEBI:15377"/>
        <dbReference type="ChEBI" id="CHEBI:15378"/>
        <dbReference type="ChEBI" id="CHEBI:30616"/>
        <dbReference type="ChEBI" id="CHEBI:43474"/>
        <dbReference type="ChEBI" id="CHEBI:456216"/>
        <dbReference type="EC" id="5.6.2.4"/>
    </reaction>
</comment>
<evidence type="ECO:0000256" key="5">
    <source>
        <dbReference type="ARBA" id="ARBA00022801"/>
    </source>
</evidence>
<comment type="function">
    <text evidence="15">Plays a critical role in recombination and DNA repair. Helps process Holliday junction intermediates to mature products by catalyzing branch migration. Has replication fork regression activity, unwinds stalled or blocked replication forks to make a HJ that can be resolved. Has a DNA unwinding activity characteristic of a DNA helicase with 3'-5' polarity.</text>
</comment>
<dbReference type="Pfam" id="PF17191">
    <property type="entry name" value="RecG_wedge"/>
    <property type="match status" value="1"/>
</dbReference>
<dbReference type="InterPro" id="IPR001650">
    <property type="entry name" value="Helicase_C-like"/>
</dbReference>
<dbReference type="GO" id="GO:0003678">
    <property type="term" value="F:DNA helicase activity"/>
    <property type="evidence" value="ECO:0007669"/>
    <property type="project" value="UniProtKB-EC"/>
</dbReference>
<proteinExistence type="inferred from homology"/>
<evidence type="ECO:0000259" key="16">
    <source>
        <dbReference type="PROSITE" id="PS51192"/>
    </source>
</evidence>
<evidence type="ECO:0000256" key="4">
    <source>
        <dbReference type="ARBA" id="ARBA00022763"/>
    </source>
</evidence>
<keyword evidence="4 15" id="KW-0227">DNA damage</keyword>
<accession>A0ABT7WFD7</accession>
<dbReference type="InterPro" id="IPR045562">
    <property type="entry name" value="RecG_dom3_C"/>
</dbReference>
<dbReference type="PANTHER" id="PTHR47964">
    <property type="entry name" value="ATP-DEPENDENT DNA HELICASE HOMOLOG RECG, CHLOROPLASTIC"/>
    <property type="match status" value="1"/>
</dbReference>
<dbReference type="InterPro" id="IPR011545">
    <property type="entry name" value="DEAD/DEAH_box_helicase_dom"/>
</dbReference>
<dbReference type="NCBIfam" id="NF008165">
    <property type="entry name" value="PRK10917.1-3"/>
    <property type="match status" value="1"/>
</dbReference>
<dbReference type="InterPro" id="IPR004609">
    <property type="entry name" value="ATP-dep_DNA_helicase_RecG"/>
</dbReference>
<dbReference type="Gene3D" id="3.40.50.300">
    <property type="entry name" value="P-loop containing nucleotide triphosphate hydrolases"/>
    <property type="match status" value="2"/>
</dbReference>
<dbReference type="CDD" id="cd04488">
    <property type="entry name" value="RecG_wedge_OBF"/>
    <property type="match status" value="1"/>
</dbReference>
<evidence type="ECO:0000256" key="6">
    <source>
        <dbReference type="ARBA" id="ARBA00022806"/>
    </source>
</evidence>
<keyword evidence="5 15" id="KW-0378">Hydrolase</keyword>
<dbReference type="CDD" id="cd17992">
    <property type="entry name" value="DEXHc_RecG"/>
    <property type="match status" value="1"/>
</dbReference>
<evidence type="ECO:0000313" key="19">
    <source>
        <dbReference type="Proteomes" id="UP001174839"/>
    </source>
</evidence>
<dbReference type="SUPFAM" id="SSF52540">
    <property type="entry name" value="P-loop containing nucleoside triphosphate hydrolases"/>
    <property type="match status" value="2"/>
</dbReference>
<dbReference type="PANTHER" id="PTHR47964:SF1">
    <property type="entry name" value="ATP-DEPENDENT DNA HELICASE HOMOLOG RECG, CHLOROPLASTIC"/>
    <property type="match status" value="1"/>
</dbReference>
<dbReference type="Pfam" id="PF19833">
    <property type="entry name" value="RecG_dom3_C"/>
    <property type="match status" value="1"/>
</dbReference>
<dbReference type="Proteomes" id="UP001174839">
    <property type="component" value="Unassembled WGS sequence"/>
</dbReference>
<dbReference type="InterPro" id="IPR047112">
    <property type="entry name" value="RecG/Mfd"/>
</dbReference>
<dbReference type="SMART" id="SM00490">
    <property type="entry name" value="HELICc"/>
    <property type="match status" value="1"/>
</dbReference>
<dbReference type="RefSeq" id="WP_289725004.1">
    <property type="nucleotide sequence ID" value="NZ_JAUDUY010000004.1"/>
</dbReference>
<evidence type="ECO:0000313" key="18">
    <source>
        <dbReference type="EMBL" id="MDM9631638.1"/>
    </source>
</evidence>
<comment type="caution">
    <text evidence="18">The sequence shown here is derived from an EMBL/GenBank/DDBJ whole genome shotgun (WGS) entry which is preliminary data.</text>
</comment>
<reference evidence="18" key="1">
    <citation type="submission" date="2023-06" db="EMBL/GenBank/DDBJ databases">
        <title>Robiginitalea aurantiacus sp. nov. and Algoriphagus sediminis sp. nov., isolated from coastal sediment.</title>
        <authorList>
            <person name="Zhou Z.Y."/>
            <person name="An J."/>
            <person name="Jia Y.W."/>
            <person name="Du Z.J."/>
        </authorList>
    </citation>
    <scope>NUCLEOTIDE SEQUENCE</scope>
    <source>
        <strain evidence="18">M39</strain>
    </source>
</reference>
<dbReference type="Gene3D" id="2.40.50.140">
    <property type="entry name" value="Nucleic acid-binding proteins"/>
    <property type="match status" value="1"/>
</dbReference>
<dbReference type="InterPro" id="IPR027417">
    <property type="entry name" value="P-loop_NTPase"/>
</dbReference>